<dbReference type="GO" id="GO:0005794">
    <property type="term" value="C:Golgi apparatus"/>
    <property type="evidence" value="ECO:0007669"/>
    <property type="project" value="TreeGrafter"/>
</dbReference>
<dbReference type="Proteomes" id="UP000712600">
    <property type="component" value="Unassembled WGS sequence"/>
</dbReference>
<name>A0A8S9N8F4_BRACR</name>
<feature type="domain" description="ZFPL1-like B-box zinc-binding" evidence="1">
    <location>
        <begin position="1"/>
        <end position="35"/>
    </location>
</feature>
<sequence length="148" mass="16483">MVVCKCRKATKLYCFVHKVPICGECICFPEHQTCVSVYGNNGNFILQTRTTTYRRSQSHPSSDELSLSLHPGQLAFPIAKHTVRDPIEATRSIPARVPDQLQSIRVPEDSSRLVRVQLASRSCPARGYSLVVRSTTSKVKGNSKPKNL</sequence>
<dbReference type="PANTHER" id="PTHR12981">
    <property type="entry name" value="ZINC FINGER PROTEIN-LIKE 1"/>
    <property type="match status" value="1"/>
</dbReference>
<dbReference type="EMBL" id="QGKX02002183">
    <property type="protein sequence ID" value="KAF3489938.1"/>
    <property type="molecule type" value="Genomic_DNA"/>
</dbReference>
<accession>A0A8S9N8F4</accession>
<protein>
    <recommendedName>
        <fullName evidence="1">ZFPL1-like B-box zinc-binding domain-containing protein</fullName>
    </recommendedName>
</protein>
<dbReference type="AlphaFoldDB" id="A0A8S9N8F4"/>
<evidence type="ECO:0000313" key="2">
    <source>
        <dbReference type="EMBL" id="KAF3489938.1"/>
    </source>
</evidence>
<dbReference type="InterPro" id="IPR058731">
    <property type="entry name" value="Znf-B_box_ZFPL1-like"/>
</dbReference>
<comment type="caution">
    <text evidence="2">The sequence shown here is derived from an EMBL/GenBank/DDBJ whole genome shotgun (WGS) entry which is preliminary data.</text>
</comment>
<reference evidence="2" key="1">
    <citation type="submission" date="2019-12" db="EMBL/GenBank/DDBJ databases">
        <title>Genome sequencing and annotation of Brassica cretica.</title>
        <authorList>
            <person name="Studholme D.J."/>
            <person name="Sarris P."/>
        </authorList>
    </citation>
    <scope>NUCLEOTIDE SEQUENCE</scope>
    <source>
        <strain evidence="2">PFS-109/04</strain>
        <tissue evidence="2">Leaf</tissue>
    </source>
</reference>
<dbReference type="GO" id="GO:0008270">
    <property type="term" value="F:zinc ion binding"/>
    <property type="evidence" value="ECO:0007669"/>
    <property type="project" value="UniProtKB-KW"/>
</dbReference>
<dbReference type="GO" id="GO:0016020">
    <property type="term" value="C:membrane"/>
    <property type="evidence" value="ECO:0007669"/>
    <property type="project" value="UniProtKB-SubCell"/>
</dbReference>
<proteinExistence type="predicted"/>
<dbReference type="PANTHER" id="PTHR12981:SF0">
    <property type="entry name" value="ZINC FINGER PROTEIN-LIKE 1"/>
    <property type="match status" value="1"/>
</dbReference>
<dbReference type="Pfam" id="PF25993">
    <property type="entry name" value="zf-B_box_ZFPL1"/>
    <property type="match status" value="1"/>
</dbReference>
<organism evidence="2 3">
    <name type="scientific">Brassica cretica</name>
    <name type="common">Mustard</name>
    <dbReference type="NCBI Taxonomy" id="69181"/>
    <lineage>
        <taxon>Eukaryota</taxon>
        <taxon>Viridiplantae</taxon>
        <taxon>Streptophyta</taxon>
        <taxon>Embryophyta</taxon>
        <taxon>Tracheophyta</taxon>
        <taxon>Spermatophyta</taxon>
        <taxon>Magnoliopsida</taxon>
        <taxon>eudicotyledons</taxon>
        <taxon>Gunneridae</taxon>
        <taxon>Pentapetalae</taxon>
        <taxon>rosids</taxon>
        <taxon>malvids</taxon>
        <taxon>Brassicales</taxon>
        <taxon>Brassicaceae</taxon>
        <taxon>Brassiceae</taxon>
        <taxon>Brassica</taxon>
    </lineage>
</organism>
<evidence type="ECO:0000259" key="1">
    <source>
        <dbReference type="Pfam" id="PF25993"/>
    </source>
</evidence>
<gene>
    <name evidence="2" type="ORF">F2Q69_00052881</name>
</gene>
<dbReference type="InterPro" id="IPR039043">
    <property type="entry name" value="ZFPL1"/>
</dbReference>
<evidence type="ECO:0000313" key="3">
    <source>
        <dbReference type="Proteomes" id="UP000712600"/>
    </source>
</evidence>